<dbReference type="EMBL" id="JAEIJD010000002">
    <property type="protein sequence ID" value="MBI6629007.1"/>
    <property type="molecule type" value="Genomic_DNA"/>
</dbReference>
<reference evidence="1" key="1">
    <citation type="submission" date="2020-12" db="EMBL/GenBank/DDBJ databases">
        <title>Pontibaca salina gen. nov., sp. nov., isolated from marine sediment.</title>
        <authorList>
            <person name="Bo J."/>
            <person name="Wang S."/>
            <person name="Song X."/>
            <person name="Du Z."/>
        </authorList>
    </citation>
    <scope>NUCLEOTIDE SEQUENCE</scope>
    <source>
        <strain evidence="1">S1109L</strain>
    </source>
</reference>
<accession>A0A934LXT7</accession>
<dbReference type="RefSeq" id="WP_198685027.1">
    <property type="nucleotide sequence ID" value="NZ_JAEIJD010000002.1"/>
</dbReference>
<comment type="caution">
    <text evidence="1">The sequence shown here is derived from an EMBL/GenBank/DDBJ whole genome shotgun (WGS) entry which is preliminary data.</text>
</comment>
<proteinExistence type="predicted"/>
<name>A0A934LXT7_9RHOB</name>
<evidence type="ECO:0000313" key="1">
    <source>
        <dbReference type="EMBL" id="MBI6629007.1"/>
    </source>
</evidence>
<protein>
    <submittedName>
        <fullName evidence="1">Uncharacterized protein</fullName>
    </submittedName>
</protein>
<organism evidence="1 2">
    <name type="scientific">Pontibaca salina</name>
    <dbReference type="NCBI Taxonomy" id="2795731"/>
    <lineage>
        <taxon>Bacteria</taxon>
        <taxon>Pseudomonadati</taxon>
        <taxon>Pseudomonadota</taxon>
        <taxon>Alphaproteobacteria</taxon>
        <taxon>Rhodobacterales</taxon>
        <taxon>Roseobacteraceae</taxon>
        <taxon>Pontibaca</taxon>
    </lineage>
</organism>
<gene>
    <name evidence="1" type="ORF">JAO82_03845</name>
</gene>
<sequence length="68" mass="7691">MSSKTLAVLLDKEFPQNRCEFTIRELTAGAVTMRLSTGDHHRRHSGRYSGRSLAVDDVFIQSNRVDVL</sequence>
<keyword evidence="2" id="KW-1185">Reference proteome</keyword>
<dbReference type="AlphaFoldDB" id="A0A934LXT7"/>
<dbReference type="Proteomes" id="UP000613255">
    <property type="component" value="Unassembled WGS sequence"/>
</dbReference>
<evidence type="ECO:0000313" key="2">
    <source>
        <dbReference type="Proteomes" id="UP000613255"/>
    </source>
</evidence>